<dbReference type="GO" id="GO:0003700">
    <property type="term" value="F:DNA-binding transcription factor activity"/>
    <property type="evidence" value="ECO:0007669"/>
    <property type="project" value="InterPro"/>
</dbReference>
<evidence type="ECO:0000313" key="6">
    <source>
        <dbReference type="Proteomes" id="UP000705867"/>
    </source>
</evidence>
<reference evidence="5" key="2">
    <citation type="submission" date="2021-08" db="EMBL/GenBank/DDBJ databases">
        <authorList>
            <person name="Dalcin Martins P."/>
        </authorList>
    </citation>
    <scope>NUCLEOTIDE SEQUENCE</scope>
    <source>
        <strain evidence="5">MAG_39</strain>
    </source>
</reference>
<evidence type="ECO:0000256" key="2">
    <source>
        <dbReference type="ARBA" id="ARBA00023125"/>
    </source>
</evidence>
<comment type="caution">
    <text evidence="5">The sequence shown here is derived from an EMBL/GenBank/DDBJ whole genome shotgun (WGS) entry which is preliminary data.</text>
</comment>
<dbReference type="PANTHER" id="PTHR33154:SF18">
    <property type="entry name" value="ARSENICAL RESISTANCE OPERON REPRESSOR"/>
    <property type="match status" value="1"/>
</dbReference>
<name>A0A953M1A7_9BACT</name>
<dbReference type="InterPro" id="IPR011991">
    <property type="entry name" value="ArsR-like_HTH"/>
</dbReference>
<dbReference type="InterPro" id="IPR036388">
    <property type="entry name" value="WH-like_DNA-bd_sf"/>
</dbReference>
<evidence type="ECO:0000256" key="3">
    <source>
        <dbReference type="ARBA" id="ARBA00023163"/>
    </source>
</evidence>
<dbReference type="PROSITE" id="PS50987">
    <property type="entry name" value="HTH_ARSR_2"/>
    <property type="match status" value="1"/>
</dbReference>
<feature type="domain" description="HTH arsR-type" evidence="4">
    <location>
        <begin position="1"/>
        <end position="93"/>
    </location>
</feature>
<dbReference type="NCBIfam" id="NF033788">
    <property type="entry name" value="HTH_metalloreg"/>
    <property type="match status" value="1"/>
</dbReference>
<dbReference type="PANTHER" id="PTHR33154">
    <property type="entry name" value="TRANSCRIPTIONAL REGULATOR, ARSR FAMILY"/>
    <property type="match status" value="1"/>
</dbReference>
<accession>A0A953M1A7</accession>
<dbReference type="GO" id="GO:0003677">
    <property type="term" value="F:DNA binding"/>
    <property type="evidence" value="ECO:0007669"/>
    <property type="project" value="UniProtKB-KW"/>
</dbReference>
<dbReference type="EMBL" id="JAIOIV010000028">
    <property type="protein sequence ID" value="MBZ0155298.1"/>
    <property type="molecule type" value="Genomic_DNA"/>
</dbReference>
<dbReference type="Proteomes" id="UP000705867">
    <property type="component" value="Unassembled WGS sequence"/>
</dbReference>
<reference evidence="5" key="1">
    <citation type="journal article" date="2021" name="bioRxiv">
        <title>Unraveling nitrogen, sulfur and carbon metabolic pathways and microbial community transcriptional responses to substrate deprivation and toxicity stresses in a bioreactor mimicking anoxic brackish coastal sediment conditions.</title>
        <authorList>
            <person name="Martins P.D."/>
            <person name="Echeveste M.J."/>
            <person name="Arshad A."/>
            <person name="Kurth J."/>
            <person name="Ouboter H."/>
            <person name="Jetten M.S.M."/>
            <person name="Welte C.U."/>
        </authorList>
    </citation>
    <scope>NUCLEOTIDE SEQUENCE</scope>
    <source>
        <strain evidence="5">MAG_39</strain>
    </source>
</reference>
<dbReference type="Pfam" id="PF01022">
    <property type="entry name" value="HTH_5"/>
    <property type="match status" value="1"/>
</dbReference>
<sequence>MRSMGRKIELLKIIAHPIRIQILEELTKGVKCVSDFEDFFEISQPNISQHLSLLRKDGIIDYYVDGRLRCYFLKDPIIPDLIKVLKNHYEEELPSPACCPVTKKGKYPGEGRH</sequence>
<dbReference type="CDD" id="cd00090">
    <property type="entry name" value="HTH_ARSR"/>
    <property type="match status" value="1"/>
</dbReference>
<gene>
    <name evidence="5" type="ORF">K8I29_03675</name>
</gene>
<dbReference type="InterPro" id="IPR036390">
    <property type="entry name" value="WH_DNA-bd_sf"/>
</dbReference>
<dbReference type="PRINTS" id="PR00778">
    <property type="entry name" value="HTHARSR"/>
</dbReference>
<dbReference type="InterPro" id="IPR001845">
    <property type="entry name" value="HTH_ArsR_DNA-bd_dom"/>
</dbReference>
<keyword evidence="3" id="KW-0804">Transcription</keyword>
<proteinExistence type="predicted"/>
<evidence type="ECO:0000313" key="5">
    <source>
        <dbReference type="EMBL" id="MBZ0155298.1"/>
    </source>
</evidence>
<dbReference type="SMART" id="SM00418">
    <property type="entry name" value="HTH_ARSR"/>
    <property type="match status" value="1"/>
</dbReference>
<evidence type="ECO:0000259" key="4">
    <source>
        <dbReference type="PROSITE" id="PS50987"/>
    </source>
</evidence>
<keyword evidence="1" id="KW-0805">Transcription regulation</keyword>
<dbReference type="InterPro" id="IPR051081">
    <property type="entry name" value="HTH_MetalResp_TranReg"/>
</dbReference>
<evidence type="ECO:0000256" key="1">
    <source>
        <dbReference type="ARBA" id="ARBA00023015"/>
    </source>
</evidence>
<dbReference type="Gene3D" id="1.10.10.10">
    <property type="entry name" value="Winged helix-like DNA-binding domain superfamily/Winged helix DNA-binding domain"/>
    <property type="match status" value="1"/>
</dbReference>
<dbReference type="AlphaFoldDB" id="A0A953M1A7"/>
<protein>
    <submittedName>
        <fullName evidence="5">Metalloregulator ArsR/SmtB family transcription factor</fullName>
    </submittedName>
</protein>
<keyword evidence="2" id="KW-0238">DNA-binding</keyword>
<dbReference type="SUPFAM" id="SSF46785">
    <property type="entry name" value="Winged helix' DNA-binding domain"/>
    <property type="match status" value="1"/>
</dbReference>
<organism evidence="5 6">
    <name type="scientific">Candidatus Nitrobium versatile</name>
    <dbReference type="NCBI Taxonomy" id="2884831"/>
    <lineage>
        <taxon>Bacteria</taxon>
        <taxon>Pseudomonadati</taxon>
        <taxon>Nitrospirota</taxon>
        <taxon>Nitrospiria</taxon>
        <taxon>Nitrospirales</taxon>
        <taxon>Nitrospiraceae</taxon>
        <taxon>Candidatus Nitrobium</taxon>
    </lineage>
</organism>